<evidence type="ECO:0000313" key="1">
    <source>
        <dbReference type="EMBL" id="KAF7113033.1"/>
    </source>
</evidence>
<name>A0A834FWD6_RHOSS</name>
<dbReference type="EMBL" id="WJXA01000379">
    <property type="protein sequence ID" value="KAF7113033.1"/>
    <property type="molecule type" value="Genomic_DNA"/>
</dbReference>
<gene>
    <name evidence="1" type="ORF">RHSIM_RhsimUnG0167100</name>
</gene>
<keyword evidence="2" id="KW-1185">Reference proteome</keyword>
<dbReference type="Proteomes" id="UP000626092">
    <property type="component" value="Unassembled WGS sequence"/>
</dbReference>
<protein>
    <submittedName>
        <fullName evidence="1">Uncharacterized protein</fullName>
    </submittedName>
</protein>
<proteinExistence type="predicted"/>
<accession>A0A834FWD6</accession>
<sequence>MTKGVVQLKKLSEYLEEMEEVDDVFKRKFAFDVVKMSNRNWANLTLDFLCKGIQEQRNKDLIFYFDHVSPKPTVTPYVRNFSSLLDWGDFEIKSILNQFDKIGGYDSEGVVVHFTMDEGTKVDEKSSGNEGGVSQISSRDVFVMTSTLIIVASLLLRQNMILAKHFGSEMLSDLQAQSAQEMDLKHGLEGQSSHLLTQLTGLHTCQTATLNQFETHDLVLNQSRLS</sequence>
<reference evidence="1" key="1">
    <citation type="submission" date="2019-11" db="EMBL/GenBank/DDBJ databases">
        <authorList>
            <person name="Liu Y."/>
            <person name="Hou J."/>
            <person name="Li T.-Q."/>
            <person name="Guan C.-H."/>
            <person name="Wu X."/>
            <person name="Wu H.-Z."/>
            <person name="Ling F."/>
            <person name="Zhang R."/>
            <person name="Shi X.-G."/>
            <person name="Ren J.-P."/>
            <person name="Chen E.-F."/>
            <person name="Sun J.-M."/>
        </authorList>
    </citation>
    <scope>NUCLEOTIDE SEQUENCE</scope>
    <source>
        <strain evidence="1">Adult_tree_wgs_1</strain>
        <tissue evidence="1">Leaves</tissue>
    </source>
</reference>
<organism evidence="1 2">
    <name type="scientific">Rhododendron simsii</name>
    <name type="common">Sims's rhododendron</name>
    <dbReference type="NCBI Taxonomy" id="118357"/>
    <lineage>
        <taxon>Eukaryota</taxon>
        <taxon>Viridiplantae</taxon>
        <taxon>Streptophyta</taxon>
        <taxon>Embryophyta</taxon>
        <taxon>Tracheophyta</taxon>
        <taxon>Spermatophyta</taxon>
        <taxon>Magnoliopsida</taxon>
        <taxon>eudicotyledons</taxon>
        <taxon>Gunneridae</taxon>
        <taxon>Pentapetalae</taxon>
        <taxon>asterids</taxon>
        <taxon>Ericales</taxon>
        <taxon>Ericaceae</taxon>
        <taxon>Ericoideae</taxon>
        <taxon>Rhodoreae</taxon>
        <taxon>Rhododendron</taxon>
    </lineage>
</organism>
<evidence type="ECO:0000313" key="2">
    <source>
        <dbReference type="Proteomes" id="UP000626092"/>
    </source>
</evidence>
<dbReference type="AlphaFoldDB" id="A0A834FWD6"/>
<comment type="caution">
    <text evidence="1">The sequence shown here is derived from an EMBL/GenBank/DDBJ whole genome shotgun (WGS) entry which is preliminary data.</text>
</comment>